<feature type="repeat" description="TPR" evidence="8">
    <location>
        <begin position="517"/>
        <end position="550"/>
    </location>
</feature>
<evidence type="ECO:0000313" key="11">
    <source>
        <dbReference type="EMBL" id="RMZ11977.1"/>
    </source>
</evidence>
<dbReference type="InterPro" id="IPR019734">
    <property type="entry name" value="TPR_rpt"/>
</dbReference>
<dbReference type="Gene3D" id="3.40.50.2000">
    <property type="entry name" value="Glycogen Phosphorylase B"/>
    <property type="match status" value="1"/>
</dbReference>
<evidence type="ECO:0000256" key="2">
    <source>
        <dbReference type="ARBA" id="ARBA00005386"/>
    </source>
</evidence>
<comment type="pathway">
    <text evidence="1">Protein modification; protein glycosylation.</text>
</comment>
<dbReference type="Pfam" id="PF14559">
    <property type="entry name" value="TPR_19"/>
    <property type="match status" value="1"/>
</dbReference>
<comment type="caution">
    <text evidence="11">The sequence shown here is derived from an EMBL/GenBank/DDBJ whole genome shotgun (WGS) entry which is preliminary data.</text>
</comment>
<comment type="similarity">
    <text evidence="2">Belongs to the glycosyltransferase 41 family. O-GlcNAc transferase subfamily.</text>
</comment>
<feature type="region of interest" description="Disordered" evidence="9">
    <location>
        <begin position="1574"/>
        <end position="1607"/>
    </location>
</feature>
<proteinExistence type="inferred from homology"/>
<evidence type="ECO:0000259" key="10">
    <source>
        <dbReference type="PROSITE" id="PS50056"/>
    </source>
</evidence>
<feature type="region of interest" description="Disordered" evidence="9">
    <location>
        <begin position="474"/>
        <end position="496"/>
    </location>
</feature>
<sequence length="2027" mass="224672">MSAEVVRHNIYRSNADSASSSSIPTSMPYLTSQYALPIHHGHSKHLVSTGYGASGGQTPRPENTLRRKTPNGTLSAGYDGAADIQPQKHQLLVNEAHGYAPAGSSKRTFLEHQQRQNGAQGAWASQPAFGWQGSQHPPTMSLPVMDSMLYQMPLHHHYNAQQYFNQSVPSVLQPPFQHLGPTASGGQVTGPYGPYWHDGTFVPYRPAAVRDPRFYHHPPPPWTGSLPNPQLSHQAQLWQHHALSHGSPWAGAQGSALHPANIAPPLLHGAQPYHHNSHDYRQPAYPSSASAPLNDSAASVLDLAAEYGASSPNGRQRDKIFAWALQQYRELLAYMHSARRHQQQQQQQQQGRHSSAPSVNRPAFYPRPPKLPAVGSSVTLSKRRAATTTSSHSDASVNPSNADNIPNISSRQAEDESTTPKARSSSAWTPSGVQLQDNEYDRRVSYDQWQRQHPQTQQWHHPSQAPVDRFKTLRRTSGSSVSPIVSQPPPDDSPPSRAAVALTYMTQLCQDTDWQWTDGMHLGGCLAYGLGNYQKALRWYNKVLEQDPKHLEATSNLAATLLATGRRTEAEEHWMKVIKAAPNHFEAVEHLVGLLCNDQRGHDAIRVIEYVERSLRQSSNTDPLKASDRQSECSSSNASRSPCQSDQSDRISFDFDAEGDAFTADWQDNPASSEPGFGSSGFAVPGCDNGRILALIHAKGNMLYGLGDNAGAARAFEDAVLIAAGRGFSGIQGLVTHILAVVSSQLRYRPPYQAQKAAISAEPILLTPDQALSTSRLCFPHIGELPGLQYVPGGPQSIARKAVISTTSNSLLSLAKIFQDGMSNTGRSAGIIPLSHGVRDILALYYLSLSLQPSPSTANNVGILLASVQQTAVSVQAPNKSEIPGIMPGSGIALALQYYNYGLQLDQNHAHLYTNLGSLLKDINQLDAAINMYERAVKCDGKFDIALANLANAVKDKGRISEAIVYYKRAVEVSPEFAEAVCGLVNALNSVCGWQSRGGIAEDGGKRDRWHVDSQGMLRDARQPGTTSSGWIKRVVDIVEKQLKEGEAWGYGTLTPSLIESVVHQLTVLDGRGDNIKGKELSMRQALSAWAGQKWEGARITRLIERATRRIGWQWYRDLYVDKRQRPPGSYDRPRLPSALTVPTAPTVLPFHTFTCPMSAEQIRLISQRNGLRISVSTLQSPWLPKQVFPPPRPPAPYLKVGYVSSDFNNHPLAHLMQSVFGLHDPKRVKAYCYATTASDGSVHRQQIQAEAPVFHDASGWSVERIVHQIVADGIHILVNLNGYTRGARNEVFAARPAPIQMSFMGFAGTLGAEWCDYLLADETAIPPDTLRPCRRNIDLEDSFKDGNCGSDDERWVYGENVIFCRDTFFCCDHKQSSPEARQKLSNWDEELTERWRMRKELFPRLSDDTVIFGNFNQLYKIDPTTFRTWLRILARVPNSILWLLRFPDLGEHHLLNTARLWAGENVASRVIFTDVAPKHLHISRARICDLVLDTAECNAHTTAADVLWSGTPLLTLPRYGYKMCSRMAASILLGALPKNAEGVQAGKELVAKTEEEYEEMAVKLGASLTYHPAPQSSTHRHLPSSSSPSSSRQRSSVGGHAGEGRGTGRLMELRHLLYHARWTSALFDTRRWTRDLEDAFEIAWTRLPTSILKHQPLPNAFNLDNRHPQAYRLYQLGWPTRAICILAPVDCIQAMASAELDAFTYPHKTAEYSYRVPTPPRIVVPPPALNSQALPEITLNSLRSANFLSAVNYHNLVSQNAVLEWTYERRREAQMILPYLYLGPMPACKDEAFLKGERNHARLSQNNDNCPTLPSPSEDSITMLLGIRQQTLSLPSKLMTNALHRTSSLLQIEPHLVDLSSTQDLIAAFPRTTALITSHLSRHYASTGRIGKVLVFCESGNERSAAVVAAFLMEVHDDVDFIKAMQLVQAQRFCVNFDDGIKRLLQGYWDILCARRQVERVGRSWDGMMEEEGDPSSGGGRRGLTGGNKRGLERDEDEEMEGVWRDDDRERFGGRTFAPFVDLPME</sequence>
<dbReference type="EC" id="2.4.1.255" evidence="3"/>
<feature type="compositionally biased region" description="Polar residues" evidence="9">
    <location>
        <begin position="397"/>
        <end position="411"/>
    </location>
</feature>
<feature type="compositionally biased region" description="Gly residues" evidence="9">
    <location>
        <begin position="1977"/>
        <end position="1990"/>
    </location>
</feature>
<dbReference type="PANTHER" id="PTHR44998">
    <property type="match status" value="1"/>
</dbReference>
<feature type="region of interest" description="Disordered" evidence="9">
    <location>
        <begin position="618"/>
        <end position="649"/>
    </location>
</feature>
<keyword evidence="4" id="KW-0328">Glycosyltransferase</keyword>
<evidence type="ECO:0000256" key="1">
    <source>
        <dbReference type="ARBA" id="ARBA00004922"/>
    </source>
</evidence>
<dbReference type="FunFam" id="3.40.50.11380:FF:000004">
    <property type="entry name" value="UDP-N-acetylglucosaminyltransferase (AFU_orthologue AFUA_1G03380)"/>
    <property type="match status" value="1"/>
</dbReference>
<dbReference type="Gene3D" id="3.40.50.11380">
    <property type="match status" value="1"/>
</dbReference>
<gene>
    <name evidence="11" type="ORF">D0862_02792</name>
</gene>
<feature type="compositionally biased region" description="Polar residues" evidence="9">
    <location>
        <begin position="632"/>
        <end position="646"/>
    </location>
</feature>
<reference evidence="11 12" key="1">
    <citation type="journal article" date="2018" name="BMC Genomics">
        <title>Genomic evidence for intraspecific hybridization in a clonal and extremely halotolerant yeast.</title>
        <authorList>
            <person name="Gostincar C."/>
            <person name="Stajich J.E."/>
            <person name="Zupancic J."/>
            <person name="Zalar P."/>
            <person name="Gunde-Cimerman N."/>
        </authorList>
    </citation>
    <scope>NUCLEOTIDE SEQUENCE [LARGE SCALE GENOMIC DNA]</scope>
    <source>
        <strain evidence="11 12">EXF-171</strain>
    </source>
</reference>
<evidence type="ECO:0000256" key="8">
    <source>
        <dbReference type="PROSITE-ProRule" id="PRU00339"/>
    </source>
</evidence>
<keyword evidence="7 8" id="KW-0802">TPR repeat</keyword>
<dbReference type="InterPro" id="IPR029021">
    <property type="entry name" value="Prot-tyrosine_phosphatase-like"/>
</dbReference>
<dbReference type="InterPro" id="IPR000387">
    <property type="entry name" value="Tyr_Pase_dom"/>
</dbReference>
<evidence type="ECO:0000256" key="3">
    <source>
        <dbReference type="ARBA" id="ARBA00011970"/>
    </source>
</evidence>
<evidence type="ECO:0000256" key="4">
    <source>
        <dbReference type="ARBA" id="ARBA00022676"/>
    </source>
</evidence>
<dbReference type="PANTHER" id="PTHR44998:SF1">
    <property type="entry name" value="UDP-N-ACETYLGLUCOSAMINE--PEPTIDE N-ACETYLGLUCOSAMINYLTRANSFERASE 110 KDA SUBUNIT"/>
    <property type="match status" value="1"/>
</dbReference>
<dbReference type="Gene3D" id="3.90.190.10">
    <property type="entry name" value="Protein tyrosine phosphatase superfamily"/>
    <property type="match status" value="1"/>
</dbReference>
<feature type="repeat" description="TPR" evidence="8">
    <location>
        <begin position="944"/>
        <end position="977"/>
    </location>
</feature>
<dbReference type="FunFam" id="1.25.40.10:FF:000552">
    <property type="entry name" value="UDP-N-acetylglucosaminyltransferase (AFU_orthologue AFUA_1G03380)"/>
    <property type="match status" value="1"/>
</dbReference>
<evidence type="ECO:0000256" key="6">
    <source>
        <dbReference type="ARBA" id="ARBA00022737"/>
    </source>
</evidence>
<evidence type="ECO:0000256" key="7">
    <source>
        <dbReference type="ARBA" id="ARBA00022803"/>
    </source>
</evidence>
<feature type="compositionally biased region" description="Low complexity" evidence="9">
    <location>
        <begin position="386"/>
        <end position="396"/>
    </location>
</feature>
<dbReference type="PROSITE" id="PS50005">
    <property type="entry name" value="TPR"/>
    <property type="match status" value="3"/>
</dbReference>
<evidence type="ECO:0000256" key="5">
    <source>
        <dbReference type="ARBA" id="ARBA00022679"/>
    </source>
</evidence>
<feature type="domain" description="Tyrosine specific protein phosphatases" evidence="10">
    <location>
        <begin position="1871"/>
        <end position="1933"/>
    </location>
</feature>
<dbReference type="Pfam" id="PF13181">
    <property type="entry name" value="TPR_8"/>
    <property type="match status" value="2"/>
</dbReference>
<keyword evidence="5" id="KW-0808">Transferase</keyword>
<dbReference type="VEuPathDB" id="FungiDB:BTJ68_08292"/>
<dbReference type="Pfam" id="PF13844">
    <property type="entry name" value="Glyco_transf_41"/>
    <property type="match status" value="2"/>
</dbReference>
<feature type="region of interest" description="Disordered" evidence="9">
    <location>
        <begin position="1967"/>
        <end position="2008"/>
    </location>
</feature>
<evidence type="ECO:0000313" key="12">
    <source>
        <dbReference type="Proteomes" id="UP000281468"/>
    </source>
</evidence>
<feature type="region of interest" description="Disordered" evidence="9">
    <location>
        <begin position="337"/>
        <end position="439"/>
    </location>
</feature>
<dbReference type="Gene3D" id="1.25.40.10">
    <property type="entry name" value="Tetratricopeptide repeat domain"/>
    <property type="match status" value="3"/>
</dbReference>
<protein>
    <recommendedName>
        <fullName evidence="3">protein O-GlcNAc transferase</fullName>
        <ecNumber evidence="3">2.4.1.255</ecNumber>
    </recommendedName>
</protein>
<dbReference type="SUPFAM" id="SSF48452">
    <property type="entry name" value="TPR-like"/>
    <property type="match status" value="2"/>
</dbReference>
<feature type="region of interest" description="Disordered" evidence="9">
    <location>
        <begin position="249"/>
        <end position="293"/>
    </location>
</feature>
<evidence type="ECO:0000256" key="9">
    <source>
        <dbReference type="SAM" id="MobiDB-lite"/>
    </source>
</evidence>
<organism evidence="11 12">
    <name type="scientific">Hortaea werneckii</name>
    <name type="common">Black yeast</name>
    <name type="synonym">Cladosporium werneckii</name>
    <dbReference type="NCBI Taxonomy" id="91943"/>
    <lineage>
        <taxon>Eukaryota</taxon>
        <taxon>Fungi</taxon>
        <taxon>Dikarya</taxon>
        <taxon>Ascomycota</taxon>
        <taxon>Pezizomycotina</taxon>
        <taxon>Dothideomycetes</taxon>
        <taxon>Dothideomycetidae</taxon>
        <taxon>Mycosphaerellales</taxon>
        <taxon>Teratosphaeriaceae</taxon>
        <taxon>Hortaea</taxon>
    </lineage>
</organism>
<name>A0A3M7HFQ7_HORWE</name>
<feature type="compositionally biased region" description="Low complexity" evidence="9">
    <location>
        <begin position="1584"/>
        <end position="1599"/>
    </location>
</feature>
<dbReference type="FunFam" id="3.40.50.2000:FF:000110">
    <property type="entry name" value="UDP-N-acetylglucosaminyltransferase protein"/>
    <property type="match status" value="1"/>
</dbReference>
<dbReference type="CDD" id="cd14498">
    <property type="entry name" value="DSP"/>
    <property type="match status" value="1"/>
</dbReference>
<dbReference type="GO" id="GO:0097363">
    <property type="term" value="F:protein O-acetylglucosaminyltransferase activity"/>
    <property type="evidence" value="ECO:0007669"/>
    <property type="project" value="UniProtKB-EC"/>
</dbReference>
<dbReference type="EMBL" id="QWIQ01000055">
    <property type="protein sequence ID" value="RMZ11977.1"/>
    <property type="molecule type" value="Genomic_DNA"/>
</dbReference>
<accession>A0A3M7HFQ7</accession>
<dbReference type="InterPro" id="IPR011990">
    <property type="entry name" value="TPR-like_helical_dom_sf"/>
</dbReference>
<dbReference type="InterPro" id="IPR029489">
    <property type="entry name" value="OGT/SEC/SPY_C"/>
</dbReference>
<dbReference type="SMART" id="SM00028">
    <property type="entry name" value="TPR"/>
    <property type="match status" value="5"/>
</dbReference>
<feature type="region of interest" description="Disordered" evidence="9">
    <location>
        <begin position="46"/>
        <end position="74"/>
    </location>
</feature>
<dbReference type="Proteomes" id="UP000281468">
    <property type="component" value="Unassembled WGS sequence"/>
</dbReference>
<keyword evidence="6" id="KW-0677">Repeat</keyword>
<feature type="repeat" description="TPR" evidence="8">
    <location>
        <begin position="910"/>
        <end position="943"/>
    </location>
</feature>
<feature type="compositionally biased region" description="Polar residues" evidence="9">
    <location>
        <begin position="419"/>
        <end position="437"/>
    </location>
</feature>
<dbReference type="GO" id="GO:0006493">
    <property type="term" value="P:protein O-linked glycosylation"/>
    <property type="evidence" value="ECO:0007669"/>
    <property type="project" value="TreeGrafter"/>
</dbReference>
<dbReference type="PROSITE" id="PS50056">
    <property type="entry name" value="TYR_PHOSPHATASE_2"/>
    <property type="match status" value="1"/>
</dbReference>
<dbReference type="SUPFAM" id="SSF52799">
    <property type="entry name" value="(Phosphotyrosine protein) phosphatases II"/>
    <property type="match status" value="1"/>
</dbReference>